<keyword evidence="4" id="KW-1185">Reference proteome</keyword>
<dbReference type="InterPro" id="IPR027843">
    <property type="entry name" value="DUF4440"/>
</dbReference>
<evidence type="ECO:0000256" key="1">
    <source>
        <dbReference type="SAM" id="SignalP"/>
    </source>
</evidence>
<reference evidence="3 4" key="1">
    <citation type="submission" date="2019-12" db="EMBL/GenBank/DDBJ databases">
        <title>Chitinophaga sp. strain ysch24 (GDMCC 1.1355), whole genome shotgun sequence.</title>
        <authorList>
            <person name="Zhang X."/>
        </authorList>
    </citation>
    <scope>NUCLEOTIDE SEQUENCE [LARGE SCALE GENOMIC DNA]</scope>
    <source>
        <strain evidence="4">ysch24</strain>
    </source>
</reference>
<dbReference type="AlphaFoldDB" id="A0A7K1UDI3"/>
<evidence type="ECO:0000313" key="3">
    <source>
        <dbReference type="EMBL" id="MVT12432.1"/>
    </source>
</evidence>
<dbReference type="Gene3D" id="3.10.450.50">
    <property type="match status" value="1"/>
</dbReference>
<dbReference type="EMBL" id="WRXN01000025">
    <property type="protein sequence ID" value="MVT12432.1"/>
    <property type="molecule type" value="Genomic_DNA"/>
</dbReference>
<sequence>MFCMKYTLLLTLLILPLLSFSQEMDKQEILTLNEQWLKSYASRDTATLSRIFADDFILVSPKGTKMSKQDVLTNLMAPNQETVSVHIDSAEVRLFGNTGLITATTTFILRINGKEIKGKNCYSDLYIKRNNKWVAVAAHVTLLNMQ</sequence>
<feature type="chain" id="PRO_5029799505" evidence="1">
    <location>
        <begin position="22"/>
        <end position="146"/>
    </location>
</feature>
<gene>
    <name evidence="3" type="ORF">GO493_29535</name>
</gene>
<dbReference type="Proteomes" id="UP000461730">
    <property type="component" value="Unassembled WGS sequence"/>
</dbReference>
<protein>
    <submittedName>
        <fullName evidence="3">DUF4440 domain-containing protein</fullName>
    </submittedName>
</protein>
<comment type="caution">
    <text evidence="3">The sequence shown here is derived from an EMBL/GenBank/DDBJ whole genome shotgun (WGS) entry which is preliminary data.</text>
</comment>
<feature type="domain" description="DUF4440" evidence="2">
    <location>
        <begin position="29"/>
        <end position="134"/>
    </location>
</feature>
<evidence type="ECO:0000259" key="2">
    <source>
        <dbReference type="Pfam" id="PF14534"/>
    </source>
</evidence>
<dbReference type="InterPro" id="IPR032710">
    <property type="entry name" value="NTF2-like_dom_sf"/>
</dbReference>
<evidence type="ECO:0000313" key="4">
    <source>
        <dbReference type="Proteomes" id="UP000461730"/>
    </source>
</evidence>
<keyword evidence="1" id="KW-0732">Signal</keyword>
<organism evidence="3 4">
    <name type="scientific">Chitinophaga tropicalis</name>
    <dbReference type="NCBI Taxonomy" id="2683588"/>
    <lineage>
        <taxon>Bacteria</taxon>
        <taxon>Pseudomonadati</taxon>
        <taxon>Bacteroidota</taxon>
        <taxon>Chitinophagia</taxon>
        <taxon>Chitinophagales</taxon>
        <taxon>Chitinophagaceae</taxon>
        <taxon>Chitinophaga</taxon>
    </lineage>
</organism>
<dbReference type="SUPFAM" id="SSF54427">
    <property type="entry name" value="NTF2-like"/>
    <property type="match status" value="1"/>
</dbReference>
<feature type="signal peptide" evidence="1">
    <location>
        <begin position="1"/>
        <end position="21"/>
    </location>
</feature>
<proteinExistence type="predicted"/>
<accession>A0A7K1UDI3</accession>
<name>A0A7K1UDI3_9BACT</name>
<dbReference type="Pfam" id="PF14534">
    <property type="entry name" value="DUF4440"/>
    <property type="match status" value="1"/>
</dbReference>